<evidence type="ECO:0000259" key="3">
    <source>
        <dbReference type="PROSITE" id="PS50887"/>
    </source>
</evidence>
<dbReference type="InterPro" id="IPR052155">
    <property type="entry name" value="Biofilm_reg_signaling"/>
</dbReference>
<dbReference type="Proteomes" id="UP001500729">
    <property type="component" value="Unassembled WGS sequence"/>
</dbReference>
<dbReference type="SMART" id="SM00086">
    <property type="entry name" value="PAC"/>
    <property type="match status" value="2"/>
</dbReference>
<dbReference type="RefSeq" id="WP_009942823.1">
    <property type="nucleotide sequence ID" value="NZ_BAAAGS010000003.1"/>
</dbReference>
<dbReference type="InterPro" id="IPR035965">
    <property type="entry name" value="PAS-like_dom_sf"/>
</dbReference>
<evidence type="ECO:0008006" key="6">
    <source>
        <dbReference type="Google" id="ProtNLM"/>
    </source>
</evidence>
<evidence type="ECO:0000259" key="2">
    <source>
        <dbReference type="PROSITE" id="PS50113"/>
    </source>
</evidence>
<dbReference type="InterPro" id="IPR001610">
    <property type="entry name" value="PAC"/>
</dbReference>
<dbReference type="InterPro" id="IPR013767">
    <property type="entry name" value="PAS_fold"/>
</dbReference>
<dbReference type="InterPro" id="IPR043128">
    <property type="entry name" value="Rev_trsase/Diguanyl_cyclase"/>
</dbReference>
<organism evidence="4 5">
    <name type="scientific">Saccharopolyspora erythraea</name>
    <name type="common">Streptomyces erythraeus</name>
    <dbReference type="NCBI Taxonomy" id="1836"/>
    <lineage>
        <taxon>Bacteria</taxon>
        <taxon>Bacillati</taxon>
        <taxon>Actinomycetota</taxon>
        <taxon>Actinomycetes</taxon>
        <taxon>Pseudonocardiales</taxon>
        <taxon>Pseudonocardiaceae</taxon>
        <taxon>Saccharopolyspora</taxon>
    </lineage>
</organism>
<gene>
    <name evidence="4" type="ORF">GCM10009533_07150</name>
</gene>
<proteinExistence type="predicted"/>
<dbReference type="PROSITE" id="PS50113">
    <property type="entry name" value="PAC"/>
    <property type="match status" value="1"/>
</dbReference>
<accession>A0ABN1C382</accession>
<dbReference type="Pfam" id="PF08447">
    <property type="entry name" value="PAS_3"/>
    <property type="match status" value="1"/>
</dbReference>
<keyword evidence="5" id="KW-1185">Reference proteome</keyword>
<name>A0ABN1C382_SACER</name>
<dbReference type="CDD" id="cd01949">
    <property type="entry name" value="GGDEF"/>
    <property type="match status" value="1"/>
</dbReference>
<feature type="domain" description="GGDEF" evidence="3">
    <location>
        <begin position="290"/>
        <end position="414"/>
    </location>
</feature>
<dbReference type="Gene3D" id="3.30.70.270">
    <property type="match status" value="1"/>
</dbReference>
<comment type="caution">
    <text evidence="4">The sequence shown here is derived from an EMBL/GenBank/DDBJ whole genome shotgun (WGS) entry which is preliminary data.</text>
</comment>
<feature type="domain" description="PAS" evidence="1">
    <location>
        <begin position="128"/>
        <end position="173"/>
    </location>
</feature>
<dbReference type="InterPro" id="IPR000160">
    <property type="entry name" value="GGDEF_dom"/>
</dbReference>
<dbReference type="PROSITE" id="PS50887">
    <property type="entry name" value="GGDEF"/>
    <property type="match status" value="1"/>
</dbReference>
<dbReference type="InterPro" id="IPR029787">
    <property type="entry name" value="Nucleotide_cyclase"/>
</dbReference>
<dbReference type="SMART" id="SM00091">
    <property type="entry name" value="PAS"/>
    <property type="match status" value="2"/>
</dbReference>
<sequence>MDSSTLTDEVPWRTVLHQAAGPVSIVDLRGRLVYVNPALCSLLGYDAEYLLRRAARDVTHPDDPMLDRQAIERMLAGSQRSAEVEKRFVRADGTVIWVLVTSSLIRHRDDRPVFLLCQIQEITARKESELLWRRTLAHAPIGMALLDMQTHFVEVNDRLCEMVGYSREELVGRRGIDMLYYGYRRPVEKLNADLREGRVETGSVDICLRHRDGHPFWMLARVSVVRGVQERPVYMVGQYEALGDDGRVSEERLAELTRMALHDPLTGLANRALLIDRFQHELAELGERGGVLSVFLVDLDRFKEINDDYGHQTGDQVLQAAARELQGSVRPSDTVARTGGDEFVVLASVSDDCEAEALHARITHRLNRTATAAGHRIDLAASVGLATTRNASATSRDLLAGADRDMYARKQRSG</sequence>
<dbReference type="Pfam" id="PF00990">
    <property type="entry name" value="GGDEF"/>
    <property type="match status" value="1"/>
</dbReference>
<dbReference type="PROSITE" id="PS50112">
    <property type="entry name" value="PAS"/>
    <property type="match status" value="2"/>
</dbReference>
<dbReference type="InterPro" id="IPR000014">
    <property type="entry name" value="PAS"/>
</dbReference>
<evidence type="ECO:0000313" key="5">
    <source>
        <dbReference type="Proteomes" id="UP001500729"/>
    </source>
</evidence>
<protein>
    <recommendedName>
        <fullName evidence="6">Diguanylate cyclase with PAS/PAC sensor</fullName>
    </recommendedName>
</protein>
<evidence type="ECO:0000313" key="4">
    <source>
        <dbReference type="EMBL" id="GAA0510879.1"/>
    </source>
</evidence>
<dbReference type="InterPro" id="IPR013655">
    <property type="entry name" value="PAS_fold_3"/>
</dbReference>
<dbReference type="InterPro" id="IPR000700">
    <property type="entry name" value="PAS-assoc_C"/>
</dbReference>
<dbReference type="Gene3D" id="3.30.450.20">
    <property type="entry name" value="PAS domain"/>
    <property type="match status" value="2"/>
</dbReference>
<dbReference type="NCBIfam" id="TIGR00229">
    <property type="entry name" value="sensory_box"/>
    <property type="match status" value="2"/>
</dbReference>
<evidence type="ECO:0000259" key="1">
    <source>
        <dbReference type="PROSITE" id="PS50112"/>
    </source>
</evidence>
<dbReference type="Pfam" id="PF00989">
    <property type="entry name" value="PAS"/>
    <property type="match status" value="1"/>
</dbReference>
<dbReference type="PANTHER" id="PTHR44757">
    <property type="entry name" value="DIGUANYLATE CYCLASE DGCP"/>
    <property type="match status" value="1"/>
</dbReference>
<feature type="domain" description="PAS" evidence="1">
    <location>
        <begin position="8"/>
        <end position="78"/>
    </location>
</feature>
<reference evidence="4 5" key="1">
    <citation type="journal article" date="2019" name="Int. J. Syst. Evol. Microbiol.">
        <title>The Global Catalogue of Microorganisms (GCM) 10K type strain sequencing project: providing services to taxonomists for standard genome sequencing and annotation.</title>
        <authorList>
            <consortium name="The Broad Institute Genomics Platform"/>
            <consortium name="The Broad Institute Genome Sequencing Center for Infectious Disease"/>
            <person name="Wu L."/>
            <person name="Ma J."/>
        </authorList>
    </citation>
    <scope>NUCLEOTIDE SEQUENCE [LARGE SCALE GENOMIC DNA]</scope>
    <source>
        <strain evidence="4 5">JCM 10303</strain>
    </source>
</reference>
<dbReference type="CDD" id="cd00130">
    <property type="entry name" value="PAS"/>
    <property type="match status" value="2"/>
</dbReference>
<dbReference type="NCBIfam" id="TIGR00254">
    <property type="entry name" value="GGDEF"/>
    <property type="match status" value="1"/>
</dbReference>
<dbReference type="PANTHER" id="PTHR44757:SF2">
    <property type="entry name" value="BIOFILM ARCHITECTURE MAINTENANCE PROTEIN MBAA"/>
    <property type="match status" value="1"/>
</dbReference>
<dbReference type="SUPFAM" id="SSF55073">
    <property type="entry name" value="Nucleotide cyclase"/>
    <property type="match status" value="1"/>
</dbReference>
<dbReference type="EMBL" id="BAAAGS010000003">
    <property type="protein sequence ID" value="GAA0510879.1"/>
    <property type="molecule type" value="Genomic_DNA"/>
</dbReference>
<dbReference type="SUPFAM" id="SSF55785">
    <property type="entry name" value="PYP-like sensor domain (PAS domain)"/>
    <property type="match status" value="2"/>
</dbReference>
<dbReference type="SMART" id="SM00267">
    <property type="entry name" value="GGDEF"/>
    <property type="match status" value="1"/>
</dbReference>
<feature type="domain" description="PAC" evidence="2">
    <location>
        <begin position="82"/>
        <end position="134"/>
    </location>
</feature>